<gene>
    <name evidence="8" type="ORF">SLOPH_1902</name>
</gene>
<evidence type="ECO:0000259" key="6">
    <source>
        <dbReference type="Pfam" id="PF04130"/>
    </source>
</evidence>
<dbReference type="GO" id="GO:0005816">
    <property type="term" value="C:spindle pole body"/>
    <property type="evidence" value="ECO:0007669"/>
    <property type="project" value="UniProtKB-ARBA"/>
</dbReference>
<dbReference type="GO" id="GO:0051321">
    <property type="term" value="P:meiotic cell cycle"/>
    <property type="evidence" value="ECO:0007669"/>
    <property type="project" value="TreeGrafter"/>
</dbReference>
<evidence type="ECO:0000256" key="2">
    <source>
        <dbReference type="ARBA" id="ARBA00022490"/>
    </source>
</evidence>
<evidence type="ECO:0000313" key="9">
    <source>
        <dbReference type="Proteomes" id="UP000014978"/>
    </source>
</evidence>
<evidence type="ECO:0000256" key="5">
    <source>
        <dbReference type="RuleBase" id="RU363050"/>
    </source>
</evidence>
<dbReference type="AlphaFoldDB" id="S7W601"/>
<dbReference type="Pfam" id="PF04130">
    <property type="entry name" value="GCP_C_terminal"/>
    <property type="match status" value="1"/>
</dbReference>
<dbReference type="Proteomes" id="UP000014978">
    <property type="component" value="Unassembled WGS sequence"/>
</dbReference>
<dbReference type="InParanoid" id="S7W601"/>
<dbReference type="Gene3D" id="1.20.120.1900">
    <property type="entry name" value="Gamma-tubulin complex, C-terminal domain"/>
    <property type="match status" value="1"/>
</dbReference>
<dbReference type="STRING" id="1358809.S7W601"/>
<dbReference type="GO" id="GO:0007020">
    <property type="term" value="P:microtubule nucleation"/>
    <property type="evidence" value="ECO:0007669"/>
    <property type="project" value="InterPro"/>
</dbReference>
<dbReference type="InterPro" id="IPR007259">
    <property type="entry name" value="GCP"/>
</dbReference>
<dbReference type="GO" id="GO:0000278">
    <property type="term" value="P:mitotic cell cycle"/>
    <property type="evidence" value="ECO:0007669"/>
    <property type="project" value="TreeGrafter"/>
</dbReference>
<dbReference type="PANTHER" id="PTHR19302">
    <property type="entry name" value="GAMMA TUBULIN COMPLEX PROTEIN"/>
    <property type="match status" value="1"/>
</dbReference>
<keyword evidence="9" id="KW-1185">Reference proteome</keyword>
<dbReference type="GO" id="GO:0000930">
    <property type="term" value="C:gamma-tubulin complex"/>
    <property type="evidence" value="ECO:0007669"/>
    <property type="project" value="UniProtKB-ARBA"/>
</dbReference>
<evidence type="ECO:0000259" key="7">
    <source>
        <dbReference type="Pfam" id="PF17681"/>
    </source>
</evidence>
<dbReference type="GO" id="GO:0051011">
    <property type="term" value="F:microtubule minus-end binding"/>
    <property type="evidence" value="ECO:0007669"/>
    <property type="project" value="TreeGrafter"/>
</dbReference>
<dbReference type="HOGENOM" id="CLU_446897_0_0_1"/>
<reference evidence="9" key="1">
    <citation type="journal article" date="2013" name="PLoS Genet.">
        <title>The genome of Spraguea lophii and the basis of host-microsporidian interactions.</title>
        <authorList>
            <person name="Campbell S.E."/>
            <person name="Williams T.A."/>
            <person name="Yousuf A."/>
            <person name="Soanes D.M."/>
            <person name="Paszkiewicz K.H."/>
            <person name="Williams B.A.P."/>
        </authorList>
    </citation>
    <scope>NUCLEOTIDE SEQUENCE [LARGE SCALE GENOMIC DNA]</scope>
    <source>
        <strain evidence="9">42_110</strain>
    </source>
</reference>
<dbReference type="GO" id="GO:0000922">
    <property type="term" value="C:spindle pole"/>
    <property type="evidence" value="ECO:0007669"/>
    <property type="project" value="InterPro"/>
</dbReference>
<dbReference type="InterPro" id="IPR042241">
    <property type="entry name" value="GCP_C_sf"/>
</dbReference>
<comment type="similarity">
    <text evidence="1 5">Belongs to the TUBGCP family.</text>
</comment>
<proteinExistence type="inferred from homology"/>
<protein>
    <recommendedName>
        <fullName evidence="5">Spindle pole body component</fullName>
    </recommendedName>
</protein>
<feature type="domain" description="Gamma tubulin complex component C-terminal" evidence="6">
    <location>
        <begin position="446"/>
        <end position="631"/>
    </location>
</feature>
<evidence type="ECO:0000256" key="1">
    <source>
        <dbReference type="ARBA" id="ARBA00010337"/>
    </source>
</evidence>
<keyword evidence="3 5" id="KW-0493">Microtubule</keyword>
<evidence type="ECO:0000256" key="4">
    <source>
        <dbReference type="ARBA" id="ARBA00023212"/>
    </source>
</evidence>
<dbReference type="InterPro" id="IPR040457">
    <property type="entry name" value="GCP_C"/>
</dbReference>
<evidence type="ECO:0000313" key="8">
    <source>
        <dbReference type="EMBL" id="EPR78200.1"/>
    </source>
</evidence>
<name>S7W601_SPRLO</name>
<dbReference type="GO" id="GO:0043015">
    <property type="term" value="F:gamma-tubulin binding"/>
    <property type="evidence" value="ECO:0007669"/>
    <property type="project" value="InterPro"/>
</dbReference>
<dbReference type="InterPro" id="IPR041470">
    <property type="entry name" value="GCP_N"/>
</dbReference>
<dbReference type="GO" id="GO:0051225">
    <property type="term" value="P:spindle assembly"/>
    <property type="evidence" value="ECO:0007669"/>
    <property type="project" value="TreeGrafter"/>
</dbReference>
<comment type="caution">
    <text evidence="8">The sequence shown here is derived from an EMBL/GenBank/DDBJ whole genome shotgun (WGS) entry which is preliminary data.</text>
</comment>
<keyword evidence="4 5" id="KW-0206">Cytoskeleton</keyword>
<dbReference type="OrthoDB" id="2196203at2759"/>
<evidence type="ECO:0000256" key="3">
    <source>
        <dbReference type="ARBA" id="ARBA00022701"/>
    </source>
</evidence>
<comment type="subcellular location">
    <subcellularLocation>
        <location evidence="5">Cytoplasm</location>
        <location evidence="5">Cytoskeleton</location>
        <location evidence="5">Microtubule organizing center</location>
    </subcellularLocation>
</comment>
<organism evidence="8 9">
    <name type="scientific">Spraguea lophii (strain 42_110)</name>
    <name type="common">Microsporidian parasite</name>
    <dbReference type="NCBI Taxonomy" id="1358809"/>
    <lineage>
        <taxon>Eukaryota</taxon>
        <taxon>Fungi</taxon>
        <taxon>Fungi incertae sedis</taxon>
        <taxon>Microsporidia</taxon>
        <taxon>Spragueidae</taxon>
        <taxon>Spraguea</taxon>
    </lineage>
</organism>
<feature type="domain" description="Gamma tubulin complex component protein N-terminal" evidence="7">
    <location>
        <begin position="147"/>
        <end position="437"/>
    </location>
</feature>
<accession>S7W601</accession>
<keyword evidence="2 5" id="KW-0963">Cytoplasm</keyword>
<dbReference type="EMBL" id="ATCN01000947">
    <property type="protein sequence ID" value="EPR78200.1"/>
    <property type="molecule type" value="Genomic_DNA"/>
</dbReference>
<dbReference type="VEuPathDB" id="MicrosporidiaDB:SLOPH_1902"/>
<sequence>MKDKIYNLAHEYFKQYEKVPSSKFLRYIQSYSSKEEGNNNVDDYLSTFKIKKKLSKIDKKILFVMLKSEELRRERSIIFEEESNKSKNNSGDEINKQNEEEYFEEDNITPMEYIDGNKKIPEINNVYCDTVNFKMLALGQVPPCSSTNKCESELLKYIYESGKLYTKLKTMEIKSTYSLAFNSVLRKKLTDYENAVIEQKNILLVFYIGIQEEIKNLEILNQIALFFKENPINPFSFIKNYYQNYNCSLYLEANNNYSFSKNNFSRKLYVNQKKDYNFNIIDEIIISCSYTINDKINSWIFYNTLDNEFFVTETNNDVEFWNRFSINYSLIPFFLTHKTAEDILYIGKCILLLKHMGYSIIYNTNKGLEQNISNDINIENKNIENDGFSEDIFKFEDNKNNDKIINLNGIDILSINLEKEIENINNYITGIVMRLLIYDYKASEYLDFFKRTFLCSRGDFIEALVFNIKSSFCSRSISTVLDSAIDSSFKRNDISKDLGIYIMDNNSWEYITLFYRVSYPIDIIIGKEIILKLVEVFKFLWRFKRMEKLLLNLKKRNLSTKYYLLIQQFYFYFYYEVIEKYWTDLKYNGVDLLRRNINKNLDKILFCIFQNKDNGRDEINYFLESLEIYCQNCNDSNFDDTTLKDSIKLLYNKIKPIIENTTLQLLKYYI</sequence>
<dbReference type="GO" id="GO:0031122">
    <property type="term" value="P:cytoplasmic microtubule organization"/>
    <property type="evidence" value="ECO:0007669"/>
    <property type="project" value="TreeGrafter"/>
</dbReference>
<dbReference type="Pfam" id="PF17681">
    <property type="entry name" value="GCP_N_terminal"/>
    <property type="match status" value="1"/>
</dbReference>
<dbReference type="GO" id="GO:0005874">
    <property type="term" value="C:microtubule"/>
    <property type="evidence" value="ECO:0007669"/>
    <property type="project" value="UniProtKB-KW"/>
</dbReference>